<dbReference type="RefSeq" id="WP_004801557.1">
    <property type="nucleotide sequence ID" value="NZ_PISJ01000019.1"/>
</dbReference>
<dbReference type="AlphaFoldDB" id="A0A2N0WB77"/>
<name>A0A2N0WB77_9GAMM</name>
<reference evidence="1 2" key="1">
    <citation type="submission" date="2017-12" db="EMBL/GenBank/DDBJ databases">
        <title>Draft Genome sequences of multiple microbial strains isolated from spacecraft associated surfaces.</title>
        <authorList>
            <person name="Seuylemezian A."/>
            <person name="Vaishampayan P."/>
            <person name="Venkateswaran K."/>
        </authorList>
    </citation>
    <scope>NUCLEOTIDE SEQUENCE [LARGE SCALE GENOMIC DNA]</scope>
    <source>
        <strain evidence="1 2">2P01AA</strain>
    </source>
</reference>
<proteinExistence type="predicted"/>
<comment type="caution">
    <text evidence="1">The sequence shown here is derived from an EMBL/GenBank/DDBJ whole genome shotgun (WGS) entry which is preliminary data.</text>
</comment>
<dbReference type="Proteomes" id="UP000233553">
    <property type="component" value="Unassembled WGS sequence"/>
</dbReference>
<sequence>MSNPVFDHEIYRIAHPVMQKLVKQAVKAREFQATFPNLYNELIRIRDVILRQLVNLLTEKYKERKSLPIEQIKIEVEIIVFGRQLLNHVMGYCQTRQLVDEDIFLLNHLLQPDELTSIFEELYCIFWENIKSYEEWTQFPNFSTNLKRILNEKYFLPDLLPFWDIKSLFLDYLKIYIEYHNFKNSKDIKGTNITQVPSYHEVRNAIKGLKIYGTPLQKSTKSFIGCSPLDANLPPSKFINLHLNLEEDVSNLPVLLSKFIHEFMATRLDNQRNGTDAQPIIDNKVSEKIHSLSIILDDCANSLEVLKRADAILTALISLIYYDKIFETKINKGNIQQFESANYSKFMLSEIHGSANQTIIENAINQDRRNSINHTGMDYFSDLFQTLYELLENDKDIKTIKPKKATIFITCGMRDILYEHTFSKASLSKGLNDMVKNLSPENLYEIINL</sequence>
<gene>
    <name evidence="1" type="ORF">CW311_16075</name>
</gene>
<accession>A0A2N0WB77</accession>
<protein>
    <submittedName>
        <fullName evidence="1">Uncharacterized protein</fullName>
    </submittedName>
</protein>
<dbReference type="EMBL" id="PISJ01000019">
    <property type="protein sequence ID" value="PKF31765.1"/>
    <property type="molecule type" value="Genomic_DNA"/>
</dbReference>
<evidence type="ECO:0000313" key="1">
    <source>
        <dbReference type="EMBL" id="PKF31765.1"/>
    </source>
</evidence>
<evidence type="ECO:0000313" key="2">
    <source>
        <dbReference type="Proteomes" id="UP000233553"/>
    </source>
</evidence>
<organism evidence="1 2">
    <name type="scientific">Acinetobacter proteolyticus</name>
    <dbReference type="NCBI Taxonomy" id="1776741"/>
    <lineage>
        <taxon>Bacteria</taxon>
        <taxon>Pseudomonadati</taxon>
        <taxon>Pseudomonadota</taxon>
        <taxon>Gammaproteobacteria</taxon>
        <taxon>Moraxellales</taxon>
        <taxon>Moraxellaceae</taxon>
        <taxon>Acinetobacter</taxon>
    </lineage>
</organism>
<dbReference type="GeneID" id="29855761"/>